<evidence type="ECO:0000256" key="4">
    <source>
        <dbReference type="ARBA" id="ARBA00009371"/>
    </source>
</evidence>
<dbReference type="PANTHER" id="PTHR31539:SF1">
    <property type="entry name" value="CENTROSOMAL PROTEIN OF 19 KDA"/>
    <property type="match status" value="1"/>
</dbReference>
<evidence type="ECO:0000256" key="8">
    <source>
        <dbReference type="ARBA" id="ARBA00023069"/>
    </source>
</evidence>
<evidence type="ECO:0000256" key="2">
    <source>
        <dbReference type="ARBA" id="ARBA00004120"/>
    </source>
</evidence>
<keyword evidence="12" id="KW-1185">Reference proteome</keyword>
<name>A0AAN9V1H9_9ORTH</name>
<keyword evidence="9" id="KW-0206">Cytoskeleton</keyword>
<dbReference type="GO" id="GO:0034454">
    <property type="term" value="P:microtubule anchoring at centrosome"/>
    <property type="evidence" value="ECO:0007669"/>
    <property type="project" value="TreeGrafter"/>
</dbReference>
<comment type="similarity">
    <text evidence="4">Belongs to the CEP19 family.</text>
</comment>
<dbReference type="GO" id="GO:0036064">
    <property type="term" value="C:ciliary basal body"/>
    <property type="evidence" value="ECO:0007669"/>
    <property type="project" value="TreeGrafter"/>
</dbReference>
<proteinExistence type="inferred from homology"/>
<dbReference type="GO" id="GO:0097712">
    <property type="term" value="P:vesicle targeting, trans-Golgi to periciliary membrane compartment"/>
    <property type="evidence" value="ECO:0007669"/>
    <property type="project" value="TreeGrafter"/>
</dbReference>
<organism evidence="11 12">
    <name type="scientific">Gryllus longicercus</name>
    <dbReference type="NCBI Taxonomy" id="2509291"/>
    <lineage>
        <taxon>Eukaryota</taxon>
        <taxon>Metazoa</taxon>
        <taxon>Ecdysozoa</taxon>
        <taxon>Arthropoda</taxon>
        <taxon>Hexapoda</taxon>
        <taxon>Insecta</taxon>
        <taxon>Pterygota</taxon>
        <taxon>Neoptera</taxon>
        <taxon>Polyneoptera</taxon>
        <taxon>Orthoptera</taxon>
        <taxon>Ensifera</taxon>
        <taxon>Gryllidea</taxon>
        <taxon>Grylloidea</taxon>
        <taxon>Gryllidae</taxon>
        <taxon>Gryllinae</taxon>
        <taxon>Gryllus</taxon>
    </lineage>
</organism>
<dbReference type="InterPro" id="IPR029412">
    <property type="entry name" value="CEP19"/>
</dbReference>
<gene>
    <name evidence="11" type="ORF">R5R35_001424</name>
</gene>
<keyword evidence="8" id="KW-0969">Cilium</keyword>
<dbReference type="EMBL" id="JAZDUA010000696">
    <property type="protein sequence ID" value="KAK7789887.1"/>
    <property type="molecule type" value="Genomic_DNA"/>
</dbReference>
<protein>
    <recommendedName>
        <fullName evidence="5">Centrosomal protein of 19 kDa</fullName>
    </recommendedName>
</protein>
<comment type="subcellular location">
    <subcellularLocation>
        <location evidence="2">Cytoplasm</location>
        <location evidence="2">Cytoskeleton</location>
        <location evidence="2">Cilium basal body</location>
    </subcellularLocation>
    <subcellularLocation>
        <location evidence="1">Cytoplasm</location>
        <location evidence="1">Cytoskeleton</location>
        <location evidence="1">Microtubule organizing center</location>
        <location evidence="1">Centrosome</location>
        <location evidence="1">Centriole</location>
    </subcellularLocation>
    <subcellularLocation>
        <location evidence="3">Cytoplasm</location>
        <location evidence="3">Cytoskeleton</location>
        <location evidence="3">Spindle</location>
    </subcellularLocation>
</comment>
<dbReference type="PANTHER" id="PTHR31539">
    <property type="entry name" value="CENTROSOMAL PROTEIN OF 19K CEP19"/>
    <property type="match status" value="1"/>
</dbReference>
<evidence type="ECO:0000256" key="9">
    <source>
        <dbReference type="ARBA" id="ARBA00023212"/>
    </source>
</evidence>
<dbReference type="GO" id="GO:0000922">
    <property type="term" value="C:spindle pole"/>
    <property type="evidence" value="ECO:0007669"/>
    <property type="project" value="TreeGrafter"/>
</dbReference>
<keyword evidence="7" id="KW-0970">Cilium biogenesis/degradation</keyword>
<evidence type="ECO:0000256" key="10">
    <source>
        <dbReference type="ARBA" id="ARBA00023273"/>
    </source>
</evidence>
<comment type="caution">
    <text evidence="11">The sequence shown here is derived from an EMBL/GenBank/DDBJ whole genome shotgun (WGS) entry which is preliminary data.</text>
</comment>
<evidence type="ECO:0000313" key="11">
    <source>
        <dbReference type="EMBL" id="KAK7789887.1"/>
    </source>
</evidence>
<evidence type="ECO:0000256" key="3">
    <source>
        <dbReference type="ARBA" id="ARBA00004186"/>
    </source>
</evidence>
<evidence type="ECO:0000313" key="12">
    <source>
        <dbReference type="Proteomes" id="UP001378592"/>
    </source>
</evidence>
<evidence type="ECO:0000256" key="5">
    <source>
        <dbReference type="ARBA" id="ARBA00022015"/>
    </source>
</evidence>
<evidence type="ECO:0000256" key="1">
    <source>
        <dbReference type="ARBA" id="ARBA00004114"/>
    </source>
</evidence>
<dbReference type="Pfam" id="PF14933">
    <property type="entry name" value="CEP19"/>
    <property type="match status" value="1"/>
</dbReference>
<reference evidence="11 12" key="1">
    <citation type="submission" date="2024-03" db="EMBL/GenBank/DDBJ databases">
        <title>The genome assembly and annotation of the cricket Gryllus longicercus Weissman &amp; Gray.</title>
        <authorList>
            <person name="Szrajer S."/>
            <person name="Gray D."/>
            <person name="Ylla G."/>
        </authorList>
    </citation>
    <scope>NUCLEOTIDE SEQUENCE [LARGE SCALE GENOMIC DNA]</scope>
    <source>
        <strain evidence="11">DAG 2021-001</strain>
        <tissue evidence="11">Whole body minus gut</tissue>
    </source>
</reference>
<dbReference type="AlphaFoldDB" id="A0AAN9V1H9"/>
<evidence type="ECO:0000256" key="6">
    <source>
        <dbReference type="ARBA" id="ARBA00022490"/>
    </source>
</evidence>
<keyword evidence="6" id="KW-0963">Cytoplasm</keyword>
<accession>A0AAN9V1H9</accession>
<evidence type="ECO:0000256" key="7">
    <source>
        <dbReference type="ARBA" id="ARBA00022794"/>
    </source>
</evidence>
<sequence length="168" mass="19660">MSGIYVPLKCGIKFSPPAVVILYEDTVKKKHRKYIMPLRNFRASSNVNFIAEDLKARHNKVLESIPLLTVEKMLRLLQENIKGVELDKALDLVNKEFSVCDDEDLNKLNAETIRRKKEIMDMTFNKNRVKPTDPNFVYDKRVDFSECEKKRESGWDTEDVDDDFWNVS</sequence>
<keyword evidence="10" id="KW-0966">Cell projection</keyword>
<dbReference type="Proteomes" id="UP001378592">
    <property type="component" value="Unassembled WGS sequence"/>
</dbReference>
<dbReference type="GO" id="GO:0005814">
    <property type="term" value="C:centriole"/>
    <property type="evidence" value="ECO:0007669"/>
    <property type="project" value="UniProtKB-SubCell"/>
</dbReference>